<gene>
    <name evidence="2" type="ORF">Sjap_014044</name>
</gene>
<evidence type="ECO:0000313" key="2">
    <source>
        <dbReference type="EMBL" id="KAK9124442.1"/>
    </source>
</evidence>
<proteinExistence type="predicted"/>
<evidence type="ECO:0000313" key="3">
    <source>
        <dbReference type="Proteomes" id="UP001417504"/>
    </source>
</evidence>
<accession>A0AAP0J133</accession>
<dbReference type="Gene3D" id="1.25.40.10">
    <property type="entry name" value="Tetratricopeptide repeat domain"/>
    <property type="match status" value="1"/>
</dbReference>
<protein>
    <submittedName>
        <fullName evidence="2">Uncharacterized protein</fullName>
    </submittedName>
</protein>
<reference evidence="2 3" key="1">
    <citation type="submission" date="2024-01" db="EMBL/GenBank/DDBJ databases">
        <title>Genome assemblies of Stephania.</title>
        <authorList>
            <person name="Yang L."/>
        </authorList>
    </citation>
    <scope>NUCLEOTIDE SEQUENCE [LARGE SCALE GENOMIC DNA]</scope>
    <source>
        <strain evidence="2">QJT</strain>
        <tissue evidence="2">Leaf</tissue>
    </source>
</reference>
<dbReference type="AlphaFoldDB" id="A0AAP0J133"/>
<feature type="region of interest" description="Disordered" evidence="1">
    <location>
        <begin position="255"/>
        <end position="280"/>
    </location>
</feature>
<dbReference type="InterPro" id="IPR011990">
    <property type="entry name" value="TPR-like_helical_dom_sf"/>
</dbReference>
<feature type="compositionally biased region" description="Polar residues" evidence="1">
    <location>
        <begin position="259"/>
        <end position="270"/>
    </location>
</feature>
<dbReference type="Proteomes" id="UP001417504">
    <property type="component" value="Unassembled WGS sequence"/>
</dbReference>
<comment type="caution">
    <text evidence="2">The sequence shown here is derived from an EMBL/GenBank/DDBJ whole genome shotgun (WGS) entry which is preliminary data.</text>
</comment>
<sequence length="280" mass="31573">MAFCSYPQMGSLNYACKLFERIPQPTICICNTMIKALLLKLELVRTIETCKMILQIGMCPGNYTLPYVLKACTYMRNCRLGEQFHRHMSKLDNTYLIPSDACNEGNNKRLSSYNLSYIHFFSNIGAVVREPTCCDTRVPFSIVDIEKSRAFMSLTGDVGKENVLSESGLFFHIKEFLLSISHSPTPYSSHLSQIAHQKLANMMKFEQNDMNLTTFHTDHRKDKEINYVGVCSLVMLEDSSKKGAGSGGSEVKKFKLELKNSTNTTSTLPSHPNPHTLRAS</sequence>
<keyword evidence="3" id="KW-1185">Reference proteome</keyword>
<evidence type="ECO:0000256" key="1">
    <source>
        <dbReference type="SAM" id="MobiDB-lite"/>
    </source>
</evidence>
<name>A0AAP0J133_9MAGN</name>
<dbReference type="EMBL" id="JBBNAE010000005">
    <property type="protein sequence ID" value="KAK9124442.1"/>
    <property type="molecule type" value="Genomic_DNA"/>
</dbReference>
<organism evidence="2 3">
    <name type="scientific">Stephania japonica</name>
    <dbReference type="NCBI Taxonomy" id="461633"/>
    <lineage>
        <taxon>Eukaryota</taxon>
        <taxon>Viridiplantae</taxon>
        <taxon>Streptophyta</taxon>
        <taxon>Embryophyta</taxon>
        <taxon>Tracheophyta</taxon>
        <taxon>Spermatophyta</taxon>
        <taxon>Magnoliopsida</taxon>
        <taxon>Ranunculales</taxon>
        <taxon>Menispermaceae</taxon>
        <taxon>Menispermoideae</taxon>
        <taxon>Cissampelideae</taxon>
        <taxon>Stephania</taxon>
    </lineage>
</organism>